<evidence type="ECO:0000313" key="1">
    <source>
        <dbReference type="EMBL" id="DAG00264.1"/>
    </source>
</evidence>
<name>A0A8S5V0I9_9CAUD</name>
<dbReference type="SUPFAM" id="SSF52058">
    <property type="entry name" value="L domain-like"/>
    <property type="match status" value="1"/>
</dbReference>
<dbReference type="InterPro" id="IPR032675">
    <property type="entry name" value="LRR_dom_sf"/>
</dbReference>
<accession>A0A8S5V0I9</accession>
<protein>
    <submittedName>
        <fullName evidence="1">Putative receptor protein kinase TMK1-like kinase, TRANSFERASE</fullName>
    </submittedName>
</protein>
<proteinExistence type="predicted"/>
<organism evidence="1">
    <name type="scientific">Podoviridae sp. ctJDl18</name>
    <dbReference type="NCBI Taxonomy" id="2825242"/>
    <lineage>
        <taxon>Viruses</taxon>
        <taxon>Duplodnaviria</taxon>
        <taxon>Heunggongvirae</taxon>
        <taxon>Uroviricota</taxon>
        <taxon>Caudoviricetes</taxon>
    </lineage>
</organism>
<sequence>MIFSYLGTDGNITSGTNSILISVSGTCNFLLTGDNFFSDSNLGENKGTSMTIGYNTRIYLGTNKPCDLNLENKYIISEINCSSKLFALNIENLSYSKNIRTLYARETMTEGDVSFLKKCTLLSVLNLRDTKNVYGDIESISNLTKLTSLDLMNTNVNGDITTFFKLSELSELNLRGTSVYGDLSKLPSKLSFFPMSSDDNNIFSWKSIRPSNSKILALENINLGNDVDNMLINQKDCVVGFSESDEAYKKTIFVKGTRTSASDEAVSILQAKGYTIKITPVEL</sequence>
<dbReference type="GO" id="GO:0016301">
    <property type="term" value="F:kinase activity"/>
    <property type="evidence" value="ECO:0007669"/>
    <property type="project" value="UniProtKB-KW"/>
</dbReference>
<reference evidence="1" key="1">
    <citation type="journal article" date="2021" name="Proc. Natl. Acad. Sci. U.S.A.">
        <title>A Catalog of Tens of Thousands of Viruses from Human Metagenomes Reveals Hidden Associations with Chronic Diseases.</title>
        <authorList>
            <person name="Tisza M.J."/>
            <person name="Buck C.B."/>
        </authorList>
    </citation>
    <scope>NUCLEOTIDE SEQUENCE</scope>
    <source>
        <strain evidence="1">CtJDl18</strain>
    </source>
</reference>
<keyword evidence="1" id="KW-0418">Kinase</keyword>
<keyword evidence="1" id="KW-0675">Receptor</keyword>
<dbReference type="EMBL" id="BK016178">
    <property type="protein sequence ID" value="DAG00264.1"/>
    <property type="molecule type" value="Genomic_DNA"/>
</dbReference>
<keyword evidence="1" id="KW-0808">Transferase</keyword>
<dbReference type="Gene3D" id="3.80.10.10">
    <property type="entry name" value="Ribonuclease Inhibitor"/>
    <property type="match status" value="1"/>
</dbReference>